<dbReference type="SUPFAM" id="SSF53335">
    <property type="entry name" value="S-adenosyl-L-methionine-dependent methyltransferases"/>
    <property type="match status" value="1"/>
</dbReference>
<dbReference type="NCBIfam" id="TIGR00138">
    <property type="entry name" value="rsmG_gidB"/>
    <property type="match status" value="1"/>
</dbReference>
<comment type="function">
    <text evidence="6">Specifically methylates the N7 position of guanine in position 527 of 16S rRNA.</text>
</comment>
<comment type="caution">
    <text evidence="6">Lacks conserved residue(s) required for the propagation of feature annotation.</text>
</comment>
<dbReference type="InterPro" id="IPR003682">
    <property type="entry name" value="rRNA_ssu_MeTfrase_G"/>
</dbReference>
<feature type="binding site" evidence="6">
    <location>
        <position position="83"/>
    </location>
    <ligand>
        <name>S-adenosyl-L-methionine</name>
        <dbReference type="ChEBI" id="CHEBI:59789"/>
    </ligand>
</feature>
<dbReference type="RefSeq" id="WP_068393151.1">
    <property type="nucleotide sequence ID" value="NZ_LSZO01000217.1"/>
</dbReference>
<dbReference type="Gene3D" id="3.40.50.150">
    <property type="entry name" value="Vaccinia Virus protein VP39"/>
    <property type="match status" value="1"/>
</dbReference>
<name>A0A139SI72_9GAMM</name>
<protein>
    <recommendedName>
        <fullName evidence="6">Ribosomal RNA small subunit methyltransferase G</fullName>
        <ecNumber evidence="6">2.1.1.170</ecNumber>
    </recommendedName>
    <alternativeName>
        <fullName evidence="6">16S rRNA 7-methylguanosine methyltransferase</fullName>
        <shortName evidence="6">16S rRNA m7G methyltransferase</shortName>
    </alternativeName>
</protein>
<keyword evidence="8" id="KW-1185">Reference proteome</keyword>
<keyword evidence="4 6" id="KW-0808">Transferase</keyword>
<feature type="binding site" evidence="6">
    <location>
        <position position="144"/>
    </location>
    <ligand>
        <name>S-adenosyl-L-methionine</name>
        <dbReference type="ChEBI" id="CHEBI:59789"/>
    </ligand>
</feature>
<dbReference type="GO" id="GO:0070043">
    <property type="term" value="F:rRNA (guanine-N7-)-methyltransferase activity"/>
    <property type="evidence" value="ECO:0007669"/>
    <property type="project" value="UniProtKB-UniRule"/>
</dbReference>
<comment type="catalytic activity">
    <reaction evidence="6">
        <text>guanosine(527) in 16S rRNA + S-adenosyl-L-methionine = N(7)-methylguanosine(527) in 16S rRNA + S-adenosyl-L-homocysteine</text>
        <dbReference type="Rhea" id="RHEA:42732"/>
        <dbReference type="Rhea" id="RHEA-COMP:10209"/>
        <dbReference type="Rhea" id="RHEA-COMP:10210"/>
        <dbReference type="ChEBI" id="CHEBI:57856"/>
        <dbReference type="ChEBI" id="CHEBI:59789"/>
        <dbReference type="ChEBI" id="CHEBI:74269"/>
        <dbReference type="ChEBI" id="CHEBI:74480"/>
        <dbReference type="EC" id="2.1.1.170"/>
    </reaction>
</comment>
<keyword evidence="1 6" id="KW-0963">Cytoplasm</keyword>
<comment type="subcellular location">
    <subcellularLocation>
        <location evidence="6">Cytoplasm</location>
    </subcellularLocation>
</comment>
<feature type="binding site" evidence="6">
    <location>
        <begin position="129"/>
        <end position="130"/>
    </location>
    <ligand>
        <name>S-adenosyl-L-methionine</name>
        <dbReference type="ChEBI" id="CHEBI:59789"/>
    </ligand>
</feature>
<organism evidence="7 8">
    <name type="scientific">Ventosimonas gracilis</name>
    <dbReference type="NCBI Taxonomy" id="1680762"/>
    <lineage>
        <taxon>Bacteria</taxon>
        <taxon>Pseudomonadati</taxon>
        <taxon>Pseudomonadota</taxon>
        <taxon>Gammaproteobacteria</taxon>
        <taxon>Pseudomonadales</taxon>
        <taxon>Ventosimonadaceae</taxon>
        <taxon>Ventosimonas</taxon>
    </lineage>
</organism>
<dbReference type="Pfam" id="PF02527">
    <property type="entry name" value="GidB"/>
    <property type="match status" value="1"/>
</dbReference>
<gene>
    <name evidence="6" type="primary">rsmG</name>
    <name evidence="7" type="ORF">AXE65_07545</name>
</gene>
<dbReference type="InterPro" id="IPR029063">
    <property type="entry name" value="SAM-dependent_MTases_sf"/>
</dbReference>
<keyword evidence="3 6" id="KW-0489">Methyltransferase</keyword>
<dbReference type="PIRSF" id="PIRSF003078">
    <property type="entry name" value="GidB"/>
    <property type="match status" value="1"/>
</dbReference>
<dbReference type="EC" id="2.1.1.170" evidence="6"/>
<evidence type="ECO:0000256" key="2">
    <source>
        <dbReference type="ARBA" id="ARBA00022552"/>
    </source>
</evidence>
<reference evidence="7 8" key="1">
    <citation type="submission" date="2016-02" db="EMBL/GenBank/DDBJ databases">
        <authorList>
            <person name="Wen L."/>
            <person name="He K."/>
            <person name="Yang H."/>
        </authorList>
    </citation>
    <scope>NUCLEOTIDE SEQUENCE [LARGE SCALE GENOMIC DNA]</scope>
    <source>
        <strain evidence="7 8">CV58</strain>
    </source>
</reference>
<evidence type="ECO:0000256" key="6">
    <source>
        <dbReference type="HAMAP-Rule" id="MF_00074"/>
    </source>
</evidence>
<dbReference type="PANTHER" id="PTHR31760">
    <property type="entry name" value="S-ADENOSYL-L-METHIONINE-DEPENDENT METHYLTRANSFERASES SUPERFAMILY PROTEIN"/>
    <property type="match status" value="1"/>
</dbReference>
<evidence type="ECO:0000256" key="1">
    <source>
        <dbReference type="ARBA" id="ARBA00022490"/>
    </source>
</evidence>
<dbReference type="PANTHER" id="PTHR31760:SF0">
    <property type="entry name" value="S-ADENOSYL-L-METHIONINE-DEPENDENT METHYLTRANSFERASES SUPERFAMILY PROTEIN"/>
    <property type="match status" value="1"/>
</dbReference>
<keyword evidence="5 6" id="KW-0949">S-adenosyl-L-methionine</keyword>
<keyword evidence="2 6" id="KW-0698">rRNA processing</keyword>
<evidence type="ECO:0000313" key="8">
    <source>
        <dbReference type="Proteomes" id="UP000072660"/>
    </source>
</evidence>
<comment type="caution">
    <text evidence="7">The sequence shown here is derived from an EMBL/GenBank/DDBJ whole genome shotgun (WGS) entry which is preliminary data.</text>
</comment>
<dbReference type="Proteomes" id="UP000072660">
    <property type="component" value="Unassembled WGS sequence"/>
</dbReference>
<dbReference type="GO" id="GO:0005829">
    <property type="term" value="C:cytosol"/>
    <property type="evidence" value="ECO:0007669"/>
    <property type="project" value="TreeGrafter"/>
</dbReference>
<proteinExistence type="inferred from homology"/>
<evidence type="ECO:0000256" key="4">
    <source>
        <dbReference type="ARBA" id="ARBA00022679"/>
    </source>
</evidence>
<evidence type="ECO:0000256" key="3">
    <source>
        <dbReference type="ARBA" id="ARBA00022603"/>
    </source>
</evidence>
<sequence length="211" mass="23502">MSGLLAELKQGLNALNLEISALQQQKLLDYLALLVKWNKAYNLTAVRDPNEMVSRHLLDSLSIAPWIKPIIGRFLDVGSGGGLPGVPLAIVFPEKNWTLVDSIGKKVRFLIQVKLQLNLDNLQAVQTRIEQLQTDTPFNGIVSRAFSEVADFAEKTRHLGDSQTHWLAMKGAAMAEELQQLPKDFHCAANHLVKVPGCQARRHLLILRRTA</sequence>
<dbReference type="EMBL" id="LSZO01000217">
    <property type="protein sequence ID" value="KXU34249.1"/>
    <property type="molecule type" value="Genomic_DNA"/>
</dbReference>
<dbReference type="HAMAP" id="MF_00074">
    <property type="entry name" value="16SrRNA_methyltr_G"/>
    <property type="match status" value="1"/>
</dbReference>
<dbReference type="AlphaFoldDB" id="A0A139SI72"/>
<evidence type="ECO:0000256" key="5">
    <source>
        <dbReference type="ARBA" id="ARBA00022691"/>
    </source>
</evidence>
<dbReference type="OrthoDB" id="9808773at2"/>
<evidence type="ECO:0000313" key="7">
    <source>
        <dbReference type="EMBL" id="KXU34249.1"/>
    </source>
</evidence>
<comment type="similarity">
    <text evidence="6">Belongs to the methyltransferase superfamily. RNA methyltransferase RsmG family.</text>
</comment>
<accession>A0A139SI72</accession>
<feature type="binding site" evidence="6">
    <location>
        <position position="78"/>
    </location>
    <ligand>
        <name>S-adenosyl-L-methionine</name>
        <dbReference type="ChEBI" id="CHEBI:59789"/>
    </ligand>
</feature>